<dbReference type="Proteomes" id="UP000253506">
    <property type="component" value="Unassembled WGS sequence"/>
</dbReference>
<proteinExistence type="predicted"/>
<dbReference type="GO" id="GO:0003677">
    <property type="term" value="F:DNA binding"/>
    <property type="evidence" value="ECO:0007669"/>
    <property type="project" value="InterPro"/>
</dbReference>
<evidence type="ECO:0000313" key="2">
    <source>
        <dbReference type="EMBL" id="RCX07690.1"/>
    </source>
</evidence>
<dbReference type="AlphaFoldDB" id="A0A369AEA9"/>
<dbReference type="CDD" id="cd00093">
    <property type="entry name" value="HTH_XRE"/>
    <property type="match status" value="1"/>
</dbReference>
<evidence type="ECO:0000259" key="1">
    <source>
        <dbReference type="SMART" id="SM00530"/>
    </source>
</evidence>
<organism evidence="2 3">
    <name type="scientific">Marinomonas foliarum</name>
    <dbReference type="NCBI Taxonomy" id="491950"/>
    <lineage>
        <taxon>Bacteria</taxon>
        <taxon>Pseudomonadati</taxon>
        <taxon>Pseudomonadota</taxon>
        <taxon>Gammaproteobacteria</taxon>
        <taxon>Oceanospirillales</taxon>
        <taxon>Oceanospirillaceae</taxon>
        <taxon>Marinomonas</taxon>
    </lineage>
</organism>
<comment type="caution">
    <text evidence="2">The sequence shown here is derived from an EMBL/GenBank/DDBJ whole genome shotgun (WGS) entry which is preliminary data.</text>
</comment>
<dbReference type="Pfam" id="PF13560">
    <property type="entry name" value="HTH_31"/>
    <property type="match status" value="1"/>
</dbReference>
<dbReference type="Pfam" id="PF17765">
    <property type="entry name" value="MLTR_LBD"/>
    <property type="match status" value="1"/>
</dbReference>
<dbReference type="EMBL" id="QPJQ01000004">
    <property type="protein sequence ID" value="RCX07690.1"/>
    <property type="molecule type" value="Genomic_DNA"/>
</dbReference>
<dbReference type="InterPro" id="IPR010982">
    <property type="entry name" value="Lambda_DNA-bd_dom_sf"/>
</dbReference>
<name>A0A369AEA9_9GAMM</name>
<dbReference type="Gene3D" id="3.30.450.180">
    <property type="match status" value="1"/>
</dbReference>
<dbReference type="SMART" id="SM00530">
    <property type="entry name" value="HTH_XRE"/>
    <property type="match status" value="1"/>
</dbReference>
<feature type="domain" description="HTH cro/C1-type" evidence="1">
    <location>
        <begin position="12"/>
        <end position="83"/>
    </location>
</feature>
<dbReference type="PANTHER" id="PTHR35010:SF2">
    <property type="entry name" value="BLL4672 PROTEIN"/>
    <property type="match status" value="1"/>
</dbReference>
<dbReference type="PANTHER" id="PTHR35010">
    <property type="entry name" value="BLL4672 PROTEIN-RELATED"/>
    <property type="match status" value="1"/>
</dbReference>
<dbReference type="RefSeq" id="WP_114410830.1">
    <property type="nucleotide sequence ID" value="NZ_QPJQ01000004.1"/>
</dbReference>
<protein>
    <submittedName>
        <fullName evidence="2">Xre family transcriptional regulator</fullName>
    </submittedName>
</protein>
<dbReference type="OrthoDB" id="5346389at2"/>
<dbReference type="SUPFAM" id="SSF47413">
    <property type="entry name" value="lambda repressor-like DNA-binding domains"/>
    <property type="match status" value="1"/>
</dbReference>
<dbReference type="InterPro" id="IPR001387">
    <property type="entry name" value="Cro/C1-type_HTH"/>
</dbReference>
<reference evidence="2 3" key="1">
    <citation type="submission" date="2018-07" db="EMBL/GenBank/DDBJ databases">
        <title>Genomic Encyclopedia of Type Strains, Phase III (KMG-III): the genomes of soil and plant-associated and newly described type strains.</title>
        <authorList>
            <person name="Whitman W."/>
        </authorList>
    </citation>
    <scope>NUCLEOTIDE SEQUENCE [LARGE SCALE GENOMIC DNA]</scope>
    <source>
        <strain evidence="2 3">CECT 7731</strain>
    </source>
</reference>
<evidence type="ECO:0000313" key="3">
    <source>
        <dbReference type="Proteomes" id="UP000253506"/>
    </source>
</evidence>
<sequence length="279" mass="31688">MKNTTEQHLAIFLKKKRQSIDPISLGFDSVRRRTPGLRREEVAQRAHISVTWYTWLEQGRGGAPSEEVLSRIAKALLLTNAEKEYLYLTTLGHLPKTDYQLSDVITPRLQSILDALSPNPAIIRNLSWDVLAWNDAAAVVLTDYALLAPENRNIMRLFFLKNEVRAHNPDWIDTANLIVSAFRADIARLGETEHTEQLVTELSEHSEVFKKLWIAQEISRSNEGVKCLNKPDVGDISLAYSSFNVSSRPELSLIVYTPETEDSSNKVKKLIRDCKKYNA</sequence>
<dbReference type="Gene3D" id="1.10.260.40">
    <property type="entry name" value="lambda repressor-like DNA-binding domains"/>
    <property type="match status" value="1"/>
</dbReference>
<accession>A0A369AEA9</accession>
<gene>
    <name evidence="2" type="ORF">DFP77_10451</name>
</gene>
<dbReference type="InterPro" id="IPR041413">
    <property type="entry name" value="MLTR_LBD"/>
</dbReference>